<feature type="compositionally biased region" description="Basic and acidic residues" evidence="1">
    <location>
        <begin position="87"/>
        <end position="97"/>
    </location>
</feature>
<evidence type="ECO:0000313" key="3">
    <source>
        <dbReference type="Proteomes" id="UP000683925"/>
    </source>
</evidence>
<keyword evidence="3" id="KW-1185">Reference proteome</keyword>
<proteinExistence type="predicted"/>
<gene>
    <name evidence="2" type="ORF">POCTA_138.1.T1030227</name>
</gene>
<sequence>MNFLNKIFASTHNRSSFLIEDVLGSEDDQGEVPERQEIPQFKKQSIQHYRITPQETADKMGLADFLARYDENFEDVFVVKPKGKKRRQEEGEYDNERNHKRKNLKAKQGKLNQKNRRNLQKIIPKEQQATLDYQEFQVTIDYNDLNDMTEFKKSLKSKLEKDPKIRLPKFPKYRKRIAKQSSFYFKIKLRWT</sequence>
<protein>
    <submittedName>
        <fullName evidence="2">Uncharacterized protein</fullName>
    </submittedName>
</protein>
<name>A0A8S1WTN3_PAROT</name>
<evidence type="ECO:0000256" key="1">
    <source>
        <dbReference type="SAM" id="MobiDB-lite"/>
    </source>
</evidence>
<feature type="compositionally biased region" description="Basic residues" evidence="1">
    <location>
        <begin position="98"/>
        <end position="117"/>
    </location>
</feature>
<feature type="region of interest" description="Disordered" evidence="1">
    <location>
        <begin position="84"/>
        <end position="117"/>
    </location>
</feature>
<dbReference type="AlphaFoldDB" id="A0A8S1WTN3"/>
<accession>A0A8S1WTN3</accession>
<evidence type="ECO:0000313" key="2">
    <source>
        <dbReference type="EMBL" id="CAD8193133.1"/>
    </source>
</evidence>
<dbReference type="Proteomes" id="UP000683925">
    <property type="component" value="Unassembled WGS sequence"/>
</dbReference>
<reference evidence="2" key="1">
    <citation type="submission" date="2021-01" db="EMBL/GenBank/DDBJ databases">
        <authorList>
            <consortium name="Genoscope - CEA"/>
            <person name="William W."/>
        </authorList>
    </citation>
    <scope>NUCLEOTIDE SEQUENCE</scope>
</reference>
<comment type="caution">
    <text evidence="2">The sequence shown here is derived from an EMBL/GenBank/DDBJ whole genome shotgun (WGS) entry which is preliminary data.</text>
</comment>
<organism evidence="2 3">
    <name type="scientific">Paramecium octaurelia</name>
    <dbReference type="NCBI Taxonomy" id="43137"/>
    <lineage>
        <taxon>Eukaryota</taxon>
        <taxon>Sar</taxon>
        <taxon>Alveolata</taxon>
        <taxon>Ciliophora</taxon>
        <taxon>Intramacronucleata</taxon>
        <taxon>Oligohymenophorea</taxon>
        <taxon>Peniculida</taxon>
        <taxon>Parameciidae</taxon>
        <taxon>Paramecium</taxon>
    </lineage>
</organism>
<dbReference type="EMBL" id="CAJJDP010000103">
    <property type="protein sequence ID" value="CAD8193133.1"/>
    <property type="molecule type" value="Genomic_DNA"/>
</dbReference>